<comment type="caution">
    <text evidence="2">The sequence shown here is derived from an EMBL/GenBank/DDBJ whole genome shotgun (WGS) entry which is preliminary data.</text>
</comment>
<keyword evidence="3" id="KW-1185">Reference proteome</keyword>
<evidence type="ECO:0000313" key="3">
    <source>
        <dbReference type="Proteomes" id="UP001172101"/>
    </source>
</evidence>
<dbReference type="Proteomes" id="UP001172101">
    <property type="component" value="Unassembled WGS sequence"/>
</dbReference>
<dbReference type="GeneID" id="85323875"/>
<dbReference type="EMBL" id="JAUIRO010000008">
    <property type="protein sequence ID" value="KAK0703395.1"/>
    <property type="molecule type" value="Genomic_DNA"/>
</dbReference>
<reference evidence="2" key="1">
    <citation type="submission" date="2023-06" db="EMBL/GenBank/DDBJ databases">
        <title>Genome-scale phylogeny and comparative genomics of the fungal order Sordariales.</title>
        <authorList>
            <consortium name="Lawrence Berkeley National Laboratory"/>
            <person name="Hensen N."/>
            <person name="Bonometti L."/>
            <person name="Westerberg I."/>
            <person name="Brannstrom I.O."/>
            <person name="Guillou S."/>
            <person name="Cros-Aarteil S."/>
            <person name="Calhoun S."/>
            <person name="Haridas S."/>
            <person name="Kuo A."/>
            <person name="Mondo S."/>
            <person name="Pangilinan J."/>
            <person name="Riley R."/>
            <person name="LaButti K."/>
            <person name="Andreopoulos B."/>
            <person name="Lipzen A."/>
            <person name="Chen C."/>
            <person name="Yanf M."/>
            <person name="Daum C."/>
            <person name="Ng V."/>
            <person name="Clum A."/>
            <person name="Steindorff A."/>
            <person name="Ohm R."/>
            <person name="Martin F."/>
            <person name="Silar P."/>
            <person name="Natvig D."/>
            <person name="Lalanne C."/>
            <person name="Gautier V."/>
            <person name="Ament-velasquez S.L."/>
            <person name="Kruys A."/>
            <person name="Hutchinson M.I."/>
            <person name="Powell A.J."/>
            <person name="Barry K."/>
            <person name="Miller A.N."/>
            <person name="Grigoriev I.V."/>
            <person name="Debuchy R."/>
            <person name="Gladieux P."/>
            <person name="Thoren M.H."/>
            <person name="Johannesson H."/>
        </authorList>
    </citation>
    <scope>NUCLEOTIDE SEQUENCE</scope>
    <source>
        <strain evidence="2">SMH2392-1A</strain>
    </source>
</reference>
<name>A0AA39ZTP4_9PEZI</name>
<gene>
    <name evidence="2" type="ORF">B0T26DRAFT_681077</name>
</gene>
<accession>A0AA39ZTP4</accession>
<dbReference type="RefSeq" id="XP_060290254.1">
    <property type="nucleotide sequence ID" value="XM_060440605.1"/>
</dbReference>
<organism evidence="2 3">
    <name type="scientific">Lasiosphaeria miniovina</name>
    <dbReference type="NCBI Taxonomy" id="1954250"/>
    <lineage>
        <taxon>Eukaryota</taxon>
        <taxon>Fungi</taxon>
        <taxon>Dikarya</taxon>
        <taxon>Ascomycota</taxon>
        <taxon>Pezizomycotina</taxon>
        <taxon>Sordariomycetes</taxon>
        <taxon>Sordariomycetidae</taxon>
        <taxon>Sordariales</taxon>
        <taxon>Lasiosphaeriaceae</taxon>
        <taxon>Lasiosphaeria</taxon>
    </lineage>
</organism>
<proteinExistence type="predicted"/>
<protein>
    <submittedName>
        <fullName evidence="2">Uncharacterized protein</fullName>
    </submittedName>
</protein>
<keyword evidence="1" id="KW-0732">Signal</keyword>
<sequence>MARLQMIMTVIITVLASVLGSIPAGADIVMNFWDAIIRHSKRIAGAPEAAGSHSWIHPAIQRLDQFLGLFRDQQTAEQAITRLQCAFKEINTEAKQQRDLAIAKEEKAVKSATAITSRDKAIA</sequence>
<dbReference type="AlphaFoldDB" id="A0AA39ZTP4"/>
<feature type="chain" id="PRO_5041441856" evidence="1">
    <location>
        <begin position="21"/>
        <end position="123"/>
    </location>
</feature>
<evidence type="ECO:0000313" key="2">
    <source>
        <dbReference type="EMBL" id="KAK0703395.1"/>
    </source>
</evidence>
<feature type="signal peptide" evidence="1">
    <location>
        <begin position="1"/>
        <end position="20"/>
    </location>
</feature>
<evidence type="ECO:0000256" key="1">
    <source>
        <dbReference type="SAM" id="SignalP"/>
    </source>
</evidence>